<proteinExistence type="predicted"/>
<dbReference type="RefSeq" id="WP_120185907.1">
    <property type="nucleotide sequence ID" value="NZ_RAQM01000006.1"/>
</dbReference>
<dbReference type="AlphaFoldDB" id="A0A420E4N8"/>
<reference evidence="2 3" key="1">
    <citation type="submission" date="2018-09" db="EMBL/GenBank/DDBJ databases">
        <title>Genomic Encyclopedia of Archaeal and Bacterial Type Strains, Phase II (KMG-II): from individual species to whole genera.</title>
        <authorList>
            <person name="Goeker M."/>
        </authorList>
    </citation>
    <scope>NUCLEOTIDE SEQUENCE [LARGE SCALE GENOMIC DNA]</scope>
    <source>
        <strain evidence="2 3">DSM 16505</strain>
    </source>
</reference>
<name>A0A420E4N8_9FLAO</name>
<comment type="caution">
    <text evidence="2">The sequence shown here is derived from an EMBL/GenBank/DDBJ whole genome shotgun (WGS) entry which is preliminary data.</text>
</comment>
<dbReference type="InterPro" id="IPR029046">
    <property type="entry name" value="LolA/LolB/LppX"/>
</dbReference>
<sequence>MRYITLLLIVFLGLTSCKSTKNVTSSTAIKELSARKVAKKHSSANFDKETIDARLKVNYKDNRENVGFSVRMKIKKDEVIWLKGSKMITVFKAKITPTKVQFYSPYKKNFFDGDFSMLKELLGTDINFQQLQNMLLGEALVDVKSERQEVTINENSYQLSPKKQSELFDLFFYINPLHFKLNKQSVVNPLKNQRLDISYLKYSKKNSTLFPEKINIQAKENNKFTIIDIHTRSVEYNTKLNVDFTIPNGYKEIQL</sequence>
<dbReference type="Proteomes" id="UP000285780">
    <property type="component" value="Unassembled WGS sequence"/>
</dbReference>
<organism evidence="2 3">
    <name type="scientific">Tenacibaculum lutimaris</name>
    <dbReference type="NCBI Taxonomy" id="285258"/>
    <lineage>
        <taxon>Bacteria</taxon>
        <taxon>Pseudomonadati</taxon>
        <taxon>Bacteroidota</taxon>
        <taxon>Flavobacteriia</taxon>
        <taxon>Flavobacteriales</taxon>
        <taxon>Flavobacteriaceae</taxon>
        <taxon>Tenacibaculum</taxon>
    </lineage>
</organism>
<dbReference type="Gene3D" id="2.50.20.10">
    <property type="entry name" value="Lipoprotein localisation LolA/LolB/LppX"/>
    <property type="match status" value="1"/>
</dbReference>
<keyword evidence="1" id="KW-0732">Signal</keyword>
<dbReference type="SUPFAM" id="SSF89392">
    <property type="entry name" value="Prokaryotic lipoproteins and lipoprotein localization factors"/>
    <property type="match status" value="1"/>
</dbReference>
<keyword evidence="3" id="KW-1185">Reference proteome</keyword>
<gene>
    <name evidence="2" type="ORF">C8N26_0555</name>
</gene>
<protein>
    <submittedName>
        <fullName evidence="2">Uncharacterized protein DUF4292</fullName>
    </submittedName>
</protein>
<dbReference type="EMBL" id="RAQM01000006">
    <property type="protein sequence ID" value="RKF05154.1"/>
    <property type="molecule type" value="Genomic_DNA"/>
</dbReference>
<dbReference type="InterPro" id="IPR025634">
    <property type="entry name" value="DUF4292"/>
</dbReference>
<dbReference type="Pfam" id="PF14125">
    <property type="entry name" value="DUF4292"/>
    <property type="match status" value="1"/>
</dbReference>
<evidence type="ECO:0000256" key="1">
    <source>
        <dbReference type="ARBA" id="ARBA00022729"/>
    </source>
</evidence>
<evidence type="ECO:0000313" key="2">
    <source>
        <dbReference type="EMBL" id="RKF05154.1"/>
    </source>
</evidence>
<evidence type="ECO:0000313" key="3">
    <source>
        <dbReference type="Proteomes" id="UP000285780"/>
    </source>
</evidence>
<dbReference type="PROSITE" id="PS51257">
    <property type="entry name" value="PROKAR_LIPOPROTEIN"/>
    <property type="match status" value="1"/>
</dbReference>
<accession>A0A420E4N8</accession>